<feature type="signal peptide" evidence="2">
    <location>
        <begin position="1"/>
        <end position="19"/>
    </location>
</feature>
<evidence type="ECO:0000256" key="1">
    <source>
        <dbReference type="SAM" id="MobiDB-lite"/>
    </source>
</evidence>
<keyword evidence="2" id="KW-0732">Signal</keyword>
<evidence type="ECO:0000313" key="4">
    <source>
        <dbReference type="Proteomes" id="UP000004995"/>
    </source>
</evidence>
<feature type="region of interest" description="Disordered" evidence="1">
    <location>
        <begin position="24"/>
        <end position="78"/>
    </location>
</feature>
<dbReference type="EnsemblPlants" id="KQK99082">
    <property type="protein sequence ID" value="KQK99082"/>
    <property type="gene ID" value="SETIT_010897mg"/>
</dbReference>
<protein>
    <submittedName>
        <fullName evidence="3">Uncharacterized protein</fullName>
    </submittedName>
</protein>
<proteinExistence type="predicted"/>
<feature type="region of interest" description="Disordered" evidence="1">
    <location>
        <begin position="124"/>
        <end position="168"/>
    </location>
</feature>
<reference evidence="4" key="1">
    <citation type="journal article" date="2012" name="Nat. Biotechnol.">
        <title>Reference genome sequence of the model plant Setaria.</title>
        <authorList>
            <person name="Bennetzen J.L."/>
            <person name="Schmutz J."/>
            <person name="Wang H."/>
            <person name="Percifield R."/>
            <person name="Hawkins J."/>
            <person name="Pontaroli A.C."/>
            <person name="Estep M."/>
            <person name="Feng L."/>
            <person name="Vaughn J.N."/>
            <person name="Grimwood J."/>
            <person name="Jenkins J."/>
            <person name="Barry K."/>
            <person name="Lindquist E."/>
            <person name="Hellsten U."/>
            <person name="Deshpande S."/>
            <person name="Wang X."/>
            <person name="Wu X."/>
            <person name="Mitros T."/>
            <person name="Triplett J."/>
            <person name="Yang X."/>
            <person name="Ye C.Y."/>
            <person name="Mauro-Herrera M."/>
            <person name="Wang L."/>
            <person name="Li P."/>
            <person name="Sharma M."/>
            <person name="Sharma R."/>
            <person name="Ronald P.C."/>
            <person name="Panaud O."/>
            <person name="Kellogg E.A."/>
            <person name="Brutnell T.P."/>
            <person name="Doust A.N."/>
            <person name="Tuskan G.A."/>
            <person name="Rokhsar D."/>
            <person name="Devos K.M."/>
        </authorList>
    </citation>
    <scope>NUCLEOTIDE SEQUENCE [LARGE SCALE GENOMIC DNA]</scope>
    <source>
        <strain evidence="4">cv. Yugu1</strain>
    </source>
</reference>
<sequence>MWDPHLMSTFLLSVSPSLSAVALAPTSRCQSSPHPPRHPTSPPPPRRRARPASAPPDQSSPSCHQTPELVPTHSHPLPYGRRQAPPLIDGLTCAPVLLLLRLYPLLLARLLPVCCHSRAAAAAAPTSGAAEVSPKRRISADSGRDRRDRGLARATNGPQADGAGAAGRWRTGVCGHPASGAAGRQRLQLAGWSGWWQPCRSDAARPGRSGRRPGAVAQRARTVAAGGWWPGLCSAGVRWPRAAGDQDGSGGWQV</sequence>
<dbReference type="EMBL" id="AGNK02004518">
    <property type="status" value="NOT_ANNOTATED_CDS"/>
    <property type="molecule type" value="Genomic_DNA"/>
</dbReference>
<dbReference type="Proteomes" id="UP000004995">
    <property type="component" value="Unassembled WGS sequence"/>
</dbReference>
<feature type="compositionally biased region" description="Basic and acidic residues" evidence="1">
    <location>
        <begin position="138"/>
        <end position="151"/>
    </location>
</feature>
<keyword evidence="4" id="KW-1185">Reference proteome</keyword>
<organism evidence="3 4">
    <name type="scientific">Setaria italica</name>
    <name type="common">Foxtail millet</name>
    <name type="synonym">Panicum italicum</name>
    <dbReference type="NCBI Taxonomy" id="4555"/>
    <lineage>
        <taxon>Eukaryota</taxon>
        <taxon>Viridiplantae</taxon>
        <taxon>Streptophyta</taxon>
        <taxon>Embryophyta</taxon>
        <taxon>Tracheophyta</taxon>
        <taxon>Spermatophyta</taxon>
        <taxon>Magnoliopsida</taxon>
        <taxon>Liliopsida</taxon>
        <taxon>Poales</taxon>
        <taxon>Poaceae</taxon>
        <taxon>PACMAD clade</taxon>
        <taxon>Panicoideae</taxon>
        <taxon>Panicodae</taxon>
        <taxon>Paniceae</taxon>
        <taxon>Cenchrinae</taxon>
        <taxon>Setaria</taxon>
    </lineage>
</organism>
<evidence type="ECO:0000256" key="2">
    <source>
        <dbReference type="SAM" id="SignalP"/>
    </source>
</evidence>
<evidence type="ECO:0000313" key="3">
    <source>
        <dbReference type="EnsemblPlants" id="KQK99082"/>
    </source>
</evidence>
<dbReference type="HOGENOM" id="CLU_1095824_0_0_1"/>
<dbReference type="AlphaFoldDB" id="K3Y9K5"/>
<dbReference type="Gramene" id="KQK99082">
    <property type="protein sequence ID" value="KQK99082"/>
    <property type="gene ID" value="SETIT_010897mg"/>
</dbReference>
<dbReference type="InParanoid" id="K3Y9K5"/>
<name>K3Y9K5_SETIT</name>
<accession>K3Y9K5</accession>
<reference evidence="3" key="2">
    <citation type="submission" date="2018-08" db="UniProtKB">
        <authorList>
            <consortium name="EnsemblPlants"/>
        </authorList>
    </citation>
    <scope>IDENTIFICATION</scope>
    <source>
        <strain evidence="3">Yugu1</strain>
    </source>
</reference>
<feature type="compositionally biased region" description="Low complexity" evidence="1">
    <location>
        <begin position="51"/>
        <end position="62"/>
    </location>
</feature>
<feature type="chain" id="PRO_5010126516" evidence="2">
    <location>
        <begin position="20"/>
        <end position="254"/>
    </location>
</feature>